<keyword evidence="3" id="KW-1185">Reference proteome</keyword>
<accession>A0AAN5I620</accession>
<evidence type="ECO:0000313" key="2">
    <source>
        <dbReference type="EMBL" id="GMR51916.1"/>
    </source>
</evidence>
<reference evidence="3" key="1">
    <citation type="submission" date="2022-10" db="EMBL/GenBank/DDBJ databases">
        <title>Genome assembly of Pristionchus species.</title>
        <authorList>
            <person name="Yoshida K."/>
            <person name="Sommer R.J."/>
        </authorList>
    </citation>
    <scope>NUCLEOTIDE SEQUENCE [LARGE SCALE GENOMIC DNA]</scope>
    <source>
        <strain evidence="3">RS5460</strain>
    </source>
</reference>
<dbReference type="PROSITE" id="PS50948">
    <property type="entry name" value="PAN"/>
    <property type="match status" value="1"/>
</dbReference>
<dbReference type="AlphaFoldDB" id="A0AAN5I620"/>
<feature type="domain" description="Apple" evidence="1">
    <location>
        <begin position="1"/>
        <end position="69"/>
    </location>
</feature>
<gene>
    <name evidence="2" type="ORF">PMAYCL1PPCAC_22111</name>
</gene>
<organism evidence="2 3">
    <name type="scientific">Pristionchus mayeri</name>
    <dbReference type="NCBI Taxonomy" id="1317129"/>
    <lineage>
        <taxon>Eukaryota</taxon>
        <taxon>Metazoa</taxon>
        <taxon>Ecdysozoa</taxon>
        <taxon>Nematoda</taxon>
        <taxon>Chromadorea</taxon>
        <taxon>Rhabditida</taxon>
        <taxon>Rhabditina</taxon>
        <taxon>Diplogasteromorpha</taxon>
        <taxon>Diplogasteroidea</taxon>
        <taxon>Neodiplogasteridae</taxon>
        <taxon>Pristionchus</taxon>
    </lineage>
</organism>
<sequence length="80" mass="8492">ASWNTVRNLIADIVQIPSLEACQNVCLQNEQCAAVAYSSVSTCALLGGDSGRAFTCPASASLYLRDPACPRDCPNPPYLE</sequence>
<proteinExistence type="predicted"/>
<feature type="non-terminal residue" evidence="2">
    <location>
        <position position="1"/>
    </location>
</feature>
<protein>
    <recommendedName>
        <fullName evidence="1">Apple domain-containing protein</fullName>
    </recommendedName>
</protein>
<comment type="caution">
    <text evidence="2">The sequence shown here is derived from an EMBL/GenBank/DDBJ whole genome shotgun (WGS) entry which is preliminary data.</text>
</comment>
<evidence type="ECO:0000259" key="1">
    <source>
        <dbReference type="PROSITE" id="PS50948"/>
    </source>
</evidence>
<name>A0AAN5I620_9BILA</name>
<dbReference type="EMBL" id="BTRK01000005">
    <property type="protein sequence ID" value="GMR51916.1"/>
    <property type="molecule type" value="Genomic_DNA"/>
</dbReference>
<dbReference type="Proteomes" id="UP001328107">
    <property type="component" value="Unassembled WGS sequence"/>
</dbReference>
<dbReference type="InterPro" id="IPR003609">
    <property type="entry name" value="Pan_app"/>
</dbReference>
<dbReference type="Pfam" id="PF00024">
    <property type="entry name" value="PAN_1"/>
    <property type="match status" value="1"/>
</dbReference>
<dbReference type="Gene3D" id="3.50.4.10">
    <property type="entry name" value="Hepatocyte Growth Factor"/>
    <property type="match status" value="1"/>
</dbReference>
<feature type="non-terminal residue" evidence="2">
    <location>
        <position position="80"/>
    </location>
</feature>
<evidence type="ECO:0000313" key="3">
    <source>
        <dbReference type="Proteomes" id="UP001328107"/>
    </source>
</evidence>